<keyword evidence="4" id="KW-0804">Transcription</keyword>
<dbReference type="GO" id="GO:0008270">
    <property type="term" value="F:zinc ion binding"/>
    <property type="evidence" value="ECO:0007669"/>
    <property type="project" value="InterPro"/>
</dbReference>
<keyword evidence="9" id="KW-1185">Reference proteome</keyword>
<feature type="domain" description="Zn(2)-C6 fungal-type" evidence="7">
    <location>
        <begin position="24"/>
        <end position="53"/>
    </location>
</feature>
<dbReference type="AlphaFoldDB" id="V5F827"/>
<evidence type="ECO:0000256" key="3">
    <source>
        <dbReference type="ARBA" id="ARBA00023125"/>
    </source>
</evidence>
<evidence type="ECO:0000256" key="2">
    <source>
        <dbReference type="ARBA" id="ARBA00023015"/>
    </source>
</evidence>
<dbReference type="HOGENOM" id="CLU_022493_0_0_1"/>
<sequence>MNTSQKRRWEGAPAPVTRKRARQSCEACKARKTKCVGIENGACEYCRSLDAPCEVSLKSRKRPFYKVSEEDYECSIKLLRRFVPEQELPDLTVESITSFLTRLDDGSHRRARLPDNSRDSNSSNSDSGPDSENDQQQMMEPNEHPLLQEELGCMMLDSLGKYRYVGADSSLRWHHAARMASARTMPTDPRVVVPLQSGLLPPTSPESAISQPRGEQYLPCRQLCMHYVARFFQQVHSMHCLYSPEQFYTLLERTLEDRGTMASASWLCSLYSIFAMGSMRPNDMYQQPFAYLPADRKTAADYLMLAKEFVPAAAEEAGIESSLAMHSMCYSLAAYLYLGTAARIGFSLGLHRDIFSRTLSSVDRERYRRVWWTLYALDYEMASRFGYPCAISDDVSFMKTSPASEHILDPAPNVPLGYQALSVSLVQLRKKISLECFLEPTHTGGRLPINRVTQSLTALKTWLDKVPRHLRWDSSVSPQHLRSISVLHLRYWSFIISITRPFLLVSVTQPEKLTPAAKRKCYDQLNTTCIEAAEMSIRILHKMQNENALSSLTLSDCHCAGEAMWILIFALQRRHSSKHQDLLRTCVQIVSDMERIGWCEKLLPDIEARVRESGVLDLDSQPSHRAQSVVSAGSGSVEYPELNFEGSQWDVLETLDLDTYAEIMNIFPEDPLASSMGPFF</sequence>
<keyword evidence="3" id="KW-0238">DNA-binding</keyword>
<comment type="caution">
    <text evidence="8">The sequence shown here is derived from an EMBL/GenBank/DDBJ whole genome shotgun (WGS) entry which is preliminary data.</text>
</comment>
<keyword evidence="2" id="KW-0805">Transcription regulation</keyword>
<evidence type="ECO:0000256" key="5">
    <source>
        <dbReference type="ARBA" id="ARBA00023242"/>
    </source>
</evidence>
<dbReference type="SMART" id="SM00066">
    <property type="entry name" value="GAL4"/>
    <property type="match status" value="1"/>
</dbReference>
<evidence type="ECO:0000313" key="8">
    <source>
        <dbReference type="EMBL" id="GAD92009.1"/>
    </source>
</evidence>
<protein>
    <submittedName>
        <fullName evidence="8">Fungal specific transcription factor, putative</fullName>
    </submittedName>
</protein>
<dbReference type="InterPro" id="IPR036864">
    <property type="entry name" value="Zn2-C6_fun-type_DNA-bd_sf"/>
</dbReference>
<gene>
    <name evidence="8" type="ORF">PVAR5_0595</name>
</gene>
<dbReference type="OrthoDB" id="3266505at2759"/>
<dbReference type="PANTHER" id="PTHR46910">
    <property type="entry name" value="TRANSCRIPTION FACTOR PDR1"/>
    <property type="match status" value="1"/>
</dbReference>
<reference evidence="9" key="1">
    <citation type="journal article" date="2014" name="Genome Announc.">
        <title>Draft genome sequence of the formaldehyde-resistant fungus Byssochlamys spectabilis No. 5 (anamorph Paecilomyces variotii No. 5) (NBRC109023).</title>
        <authorList>
            <person name="Oka T."/>
            <person name="Ekino K."/>
            <person name="Fukuda K."/>
            <person name="Nomura Y."/>
        </authorList>
    </citation>
    <scope>NUCLEOTIDE SEQUENCE [LARGE SCALE GENOMIC DNA]</scope>
    <source>
        <strain evidence="9">No. 5 / NBRC 109023</strain>
    </source>
</reference>
<keyword evidence="1" id="KW-0479">Metal-binding</keyword>
<evidence type="ECO:0000256" key="1">
    <source>
        <dbReference type="ARBA" id="ARBA00022723"/>
    </source>
</evidence>
<dbReference type="GO" id="GO:0003677">
    <property type="term" value="F:DNA binding"/>
    <property type="evidence" value="ECO:0007669"/>
    <property type="project" value="UniProtKB-KW"/>
</dbReference>
<evidence type="ECO:0000256" key="6">
    <source>
        <dbReference type="SAM" id="MobiDB-lite"/>
    </source>
</evidence>
<dbReference type="GO" id="GO:0000981">
    <property type="term" value="F:DNA-binding transcription factor activity, RNA polymerase II-specific"/>
    <property type="evidence" value="ECO:0007669"/>
    <property type="project" value="InterPro"/>
</dbReference>
<dbReference type="InterPro" id="IPR050987">
    <property type="entry name" value="AtrR-like"/>
</dbReference>
<dbReference type="EMBL" id="BAUL01000013">
    <property type="protein sequence ID" value="GAD92009.1"/>
    <property type="molecule type" value="Genomic_DNA"/>
</dbReference>
<evidence type="ECO:0000259" key="7">
    <source>
        <dbReference type="PROSITE" id="PS00463"/>
    </source>
</evidence>
<keyword evidence="5" id="KW-0539">Nucleus</keyword>
<dbReference type="Gene3D" id="4.10.240.10">
    <property type="entry name" value="Zn(2)-C6 fungal-type DNA-binding domain"/>
    <property type="match status" value="1"/>
</dbReference>
<proteinExistence type="predicted"/>
<dbReference type="Pfam" id="PF00172">
    <property type="entry name" value="Zn_clus"/>
    <property type="match status" value="1"/>
</dbReference>
<dbReference type="Proteomes" id="UP000018001">
    <property type="component" value="Unassembled WGS sequence"/>
</dbReference>
<accession>V5F827</accession>
<dbReference type="InParanoid" id="V5F827"/>
<feature type="compositionally biased region" description="Basic and acidic residues" evidence="6">
    <location>
        <begin position="107"/>
        <end position="118"/>
    </location>
</feature>
<feature type="compositionally biased region" description="Low complexity" evidence="6">
    <location>
        <begin position="119"/>
        <end position="130"/>
    </location>
</feature>
<name>V5F827_BYSSN</name>
<dbReference type="SMART" id="SM00906">
    <property type="entry name" value="Fungal_trans"/>
    <property type="match status" value="1"/>
</dbReference>
<dbReference type="PANTHER" id="PTHR46910:SF39">
    <property type="entry name" value="ZN(II)2CYS6 TRANSCRIPTION FACTOR (EUROFUNG)"/>
    <property type="match status" value="1"/>
</dbReference>
<dbReference type="GO" id="GO:0006351">
    <property type="term" value="P:DNA-templated transcription"/>
    <property type="evidence" value="ECO:0007669"/>
    <property type="project" value="InterPro"/>
</dbReference>
<evidence type="ECO:0000256" key="4">
    <source>
        <dbReference type="ARBA" id="ARBA00023163"/>
    </source>
</evidence>
<dbReference type="eggNOG" id="ENOG502SJ25">
    <property type="taxonomic scope" value="Eukaryota"/>
</dbReference>
<dbReference type="PROSITE" id="PS00463">
    <property type="entry name" value="ZN2_CY6_FUNGAL_1"/>
    <property type="match status" value="1"/>
</dbReference>
<feature type="region of interest" description="Disordered" evidence="6">
    <location>
        <begin position="107"/>
        <end position="137"/>
    </location>
</feature>
<dbReference type="SUPFAM" id="SSF57701">
    <property type="entry name" value="Zn2/Cys6 DNA-binding domain"/>
    <property type="match status" value="1"/>
</dbReference>
<evidence type="ECO:0000313" key="9">
    <source>
        <dbReference type="Proteomes" id="UP000018001"/>
    </source>
</evidence>
<dbReference type="Pfam" id="PF04082">
    <property type="entry name" value="Fungal_trans"/>
    <property type="match status" value="1"/>
</dbReference>
<dbReference type="InterPro" id="IPR001138">
    <property type="entry name" value="Zn2Cys6_DnaBD"/>
</dbReference>
<organism evidence="8 9">
    <name type="scientific">Byssochlamys spectabilis (strain No. 5 / NBRC 109023)</name>
    <name type="common">Paecilomyces variotii</name>
    <dbReference type="NCBI Taxonomy" id="1356009"/>
    <lineage>
        <taxon>Eukaryota</taxon>
        <taxon>Fungi</taxon>
        <taxon>Dikarya</taxon>
        <taxon>Ascomycota</taxon>
        <taxon>Pezizomycotina</taxon>
        <taxon>Eurotiomycetes</taxon>
        <taxon>Eurotiomycetidae</taxon>
        <taxon>Eurotiales</taxon>
        <taxon>Thermoascaceae</taxon>
        <taxon>Paecilomyces</taxon>
    </lineage>
</organism>
<dbReference type="InterPro" id="IPR007219">
    <property type="entry name" value="XnlR_reg_dom"/>
</dbReference>
<dbReference type="CDD" id="cd12148">
    <property type="entry name" value="fungal_TF_MHR"/>
    <property type="match status" value="1"/>
</dbReference>
<dbReference type="CDD" id="cd00067">
    <property type="entry name" value="GAL4"/>
    <property type="match status" value="1"/>
</dbReference>